<dbReference type="GO" id="GO:0003677">
    <property type="term" value="F:DNA binding"/>
    <property type="evidence" value="ECO:0007669"/>
    <property type="project" value="InterPro"/>
</dbReference>
<sequence length="108" mass="11594">MAREIDEAWVEEAIERYRRISALQDEFTKALSGLSVTVQSPDGLVEVDVAASGAITSVRVVGSLTGRSNVELSGSIQAAVTAAADAASWARDKLHAEMFGDYRPLREV</sequence>
<accession>A0A6V8L7H4</accession>
<name>A0A6V8L7H4_9ACTN</name>
<gene>
    <name evidence="1" type="ORF">Prum_037180</name>
</gene>
<dbReference type="InterPro" id="IPR036894">
    <property type="entry name" value="YbaB-like_sf"/>
</dbReference>
<dbReference type="Pfam" id="PF02575">
    <property type="entry name" value="YbaB_DNA_bd"/>
    <property type="match status" value="1"/>
</dbReference>
<dbReference type="InterPro" id="IPR004401">
    <property type="entry name" value="YbaB/EbfC"/>
</dbReference>
<comment type="caution">
    <text evidence="1">The sequence shown here is derived from an EMBL/GenBank/DDBJ whole genome shotgun (WGS) entry which is preliminary data.</text>
</comment>
<dbReference type="RefSeq" id="WP_173077504.1">
    <property type="nucleotide sequence ID" value="NZ_BAABJB010000009.1"/>
</dbReference>
<dbReference type="EMBL" id="BLPG01000001">
    <property type="protein sequence ID" value="GFJ90076.1"/>
    <property type="molecule type" value="Genomic_DNA"/>
</dbReference>
<evidence type="ECO:0000313" key="1">
    <source>
        <dbReference type="EMBL" id="GFJ90076.1"/>
    </source>
</evidence>
<protein>
    <recommendedName>
        <fullName evidence="3">YbaB/EbfC DNA-binding family protein</fullName>
    </recommendedName>
</protein>
<dbReference type="SUPFAM" id="SSF82607">
    <property type="entry name" value="YbaB-like"/>
    <property type="match status" value="1"/>
</dbReference>
<evidence type="ECO:0008006" key="3">
    <source>
        <dbReference type="Google" id="ProtNLM"/>
    </source>
</evidence>
<keyword evidence="2" id="KW-1185">Reference proteome</keyword>
<evidence type="ECO:0000313" key="2">
    <source>
        <dbReference type="Proteomes" id="UP000482960"/>
    </source>
</evidence>
<reference evidence="1 2" key="1">
    <citation type="submission" date="2020-03" db="EMBL/GenBank/DDBJ databases">
        <title>Whole genome shotgun sequence of Phytohabitans rumicis NBRC 108638.</title>
        <authorList>
            <person name="Komaki H."/>
            <person name="Tamura T."/>
        </authorList>
    </citation>
    <scope>NUCLEOTIDE SEQUENCE [LARGE SCALE GENOMIC DNA]</scope>
    <source>
        <strain evidence="1 2">NBRC 108638</strain>
    </source>
</reference>
<proteinExistence type="predicted"/>
<dbReference type="Gene3D" id="3.30.1310.10">
    <property type="entry name" value="Nucleoid-associated protein YbaB-like domain"/>
    <property type="match status" value="1"/>
</dbReference>
<dbReference type="Proteomes" id="UP000482960">
    <property type="component" value="Unassembled WGS sequence"/>
</dbReference>
<organism evidence="1 2">
    <name type="scientific">Phytohabitans rumicis</name>
    <dbReference type="NCBI Taxonomy" id="1076125"/>
    <lineage>
        <taxon>Bacteria</taxon>
        <taxon>Bacillati</taxon>
        <taxon>Actinomycetota</taxon>
        <taxon>Actinomycetes</taxon>
        <taxon>Micromonosporales</taxon>
        <taxon>Micromonosporaceae</taxon>
    </lineage>
</organism>
<dbReference type="AlphaFoldDB" id="A0A6V8L7H4"/>
<reference evidence="1 2" key="2">
    <citation type="submission" date="2020-03" db="EMBL/GenBank/DDBJ databases">
        <authorList>
            <person name="Ichikawa N."/>
            <person name="Kimura A."/>
            <person name="Kitahashi Y."/>
            <person name="Uohara A."/>
        </authorList>
    </citation>
    <scope>NUCLEOTIDE SEQUENCE [LARGE SCALE GENOMIC DNA]</scope>
    <source>
        <strain evidence="1 2">NBRC 108638</strain>
    </source>
</reference>